<evidence type="ECO:0000313" key="1">
    <source>
        <dbReference type="EMBL" id="SVD05494.1"/>
    </source>
</evidence>
<accession>A0A382S6G7</accession>
<dbReference type="PANTHER" id="PTHR42754">
    <property type="entry name" value="ENDOGLUCANASE"/>
    <property type="match status" value="1"/>
</dbReference>
<organism evidence="1">
    <name type="scientific">marine metagenome</name>
    <dbReference type="NCBI Taxonomy" id="408172"/>
    <lineage>
        <taxon>unclassified sequences</taxon>
        <taxon>metagenomes</taxon>
        <taxon>ecological metagenomes</taxon>
    </lineage>
</organism>
<evidence type="ECO:0008006" key="2">
    <source>
        <dbReference type="Google" id="ProtNLM"/>
    </source>
</evidence>
<proteinExistence type="predicted"/>
<sequence>MVNSYDMKKISVISLIVTLLFILSCEDKKDTTPPEVTILSPTNGSTVNEMVNVTCMSTDNKGVEKVELWIDGVNSGLTDDSEPYSIEWNTTTYTDGNYTLVVRSYDTSGNEGDSDPVTLTVDNTLSNPTPVTLYSITYQNDSFYIFWSQNNDDDFSSYKLYESMSEDMSGQTMIYETDVKTDTSTVVTGINDDETRYYQVVVEDIWELQSISNIEYGYSFIIFVNTLGGSDSEEGSSVQQTSDGGYIITGYTTSFGNGNFDVWLIKTDSQGDEEWNKTFGGSDDDHGQSVQQTSDGGYIITGYTTSF</sequence>
<name>A0A382S6G7_9ZZZZ</name>
<protein>
    <recommendedName>
        <fullName evidence="2">Ig-like domain-containing protein</fullName>
    </recommendedName>
</protein>
<dbReference type="Gene3D" id="2.60.40.10">
    <property type="entry name" value="Immunoglobulins"/>
    <property type="match status" value="2"/>
</dbReference>
<dbReference type="EMBL" id="UINC01126788">
    <property type="protein sequence ID" value="SVD05494.1"/>
    <property type="molecule type" value="Genomic_DNA"/>
</dbReference>
<reference evidence="1" key="1">
    <citation type="submission" date="2018-05" db="EMBL/GenBank/DDBJ databases">
        <authorList>
            <person name="Lanie J.A."/>
            <person name="Ng W.-L."/>
            <person name="Kazmierczak K.M."/>
            <person name="Andrzejewski T.M."/>
            <person name="Davidsen T.M."/>
            <person name="Wayne K.J."/>
            <person name="Tettelin H."/>
            <person name="Glass J.I."/>
            <person name="Rusch D."/>
            <person name="Podicherti R."/>
            <person name="Tsui H.-C.T."/>
            <person name="Winkler M.E."/>
        </authorList>
    </citation>
    <scope>NUCLEOTIDE SEQUENCE</scope>
</reference>
<dbReference type="PANTHER" id="PTHR42754:SF1">
    <property type="entry name" value="LIPOPROTEIN"/>
    <property type="match status" value="1"/>
</dbReference>
<dbReference type="AlphaFoldDB" id="A0A382S6G7"/>
<dbReference type="Pfam" id="PF17957">
    <property type="entry name" value="Big_7"/>
    <property type="match status" value="1"/>
</dbReference>
<feature type="non-terminal residue" evidence="1">
    <location>
        <position position="307"/>
    </location>
</feature>
<dbReference type="InterPro" id="IPR013783">
    <property type="entry name" value="Ig-like_fold"/>
</dbReference>
<gene>
    <name evidence="1" type="ORF">METZ01_LOCUS358348</name>
</gene>